<dbReference type="PANTHER" id="PTHR43105:SF10">
    <property type="entry name" value="NADH-QUINONE OXIDOREDUCTASE SUBUNIT G"/>
    <property type="match status" value="1"/>
</dbReference>
<dbReference type="OrthoDB" id="7376058at2"/>
<feature type="domain" description="4Fe-4S Mo/W bis-MGD-type" evidence="6">
    <location>
        <begin position="41"/>
        <end position="97"/>
    </location>
</feature>
<dbReference type="GO" id="GO:0051539">
    <property type="term" value="F:4 iron, 4 sulfur cluster binding"/>
    <property type="evidence" value="ECO:0007669"/>
    <property type="project" value="UniProtKB-KW"/>
</dbReference>
<dbReference type="PANTHER" id="PTHR43105">
    <property type="entry name" value="RESPIRATORY NITRATE REDUCTASE"/>
    <property type="match status" value="1"/>
</dbReference>
<dbReference type="Proteomes" id="UP000318578">
    <property type="component" value="Unassembled WGS sequence"/>
</dbReference>
<evidence type="ECO:0000256" key="1">
    <source>
        <dbReference type="ARBA" id="ARBA00022485"/>
    </source>
</evidence>
<reference evidence="7 8" key="1">
    <citation type="submission" date="2019-07" db="EMBL/GenBank/DDBJ databases">
        <title>New species of Amycolatopsis and Streptomyces.</title>
        <authorList>
            <person name="Duangmal K."/>
            <person name="Teo W.F.A."/>
            <person name="Lipun K."/>
        </authorList>
    </citation>
    <scope>NUCLEOTIDE SEQUENCE [LARGE SCALE GENOMIC DNA]</scope>
    <source>
        <strain evidence="7 8">JCM 30562</strain>
    </source>
</reference>
<dbReference type="GO" id="GO:0016491">
    <property type="term" value="F:oxidoreductase activity"/>
    <property type="evidence" value="ECO:0007669"/>
    <property type="project" value="InterPro"/>
</dbReference>
<evidence type="ECO:0000313" key="8">
    <source>
        <dbReference type="Proteomes" id="UP000318578"/>
    </source>
</evidence>
<dbReference type="SUPFAM" id="SSF53706">
    <property type="entry name" value="Formate dehydrogenase/DMSO reductase, domains 1-3"/>
    <property type="match status" value="1"/>
</dbReference>
<evidence type="ECO:0000256" key="5">
    <source>
        <dbReference type="SAM" id="MobiDB-lite"/>
    </source>
</evidence>
<keyword evidence="4" id="KW-0411">Iron-sulfur</keyword>
<dbReference type="PROSITE" id="PS51669">
    <property type="entry name" value="4FE4S_MOW_BIS_MGD"/>
    <property type="match status" value="1"/>
</dbReference>
<name>A0A558A3B0_9PSEU</name>
<evidence type="ECO:0000256" key="2">
    <source>
        <dbReference type="ARBA" id="ARBA00022723"/>
    </source>
</evidence>
<comment type="caution">
    <text evidence="7">The sequence shown here is derived from an EMBL/GenBank/DDBJ whole genome shotgun (WGS) entry which is preliminary data.</text>
</comment>
<evidence type="ECO:0000256" key="4">
    <source>
        <dbReference type="ARBA" id="ARBA00023014"/>
    </source>
</evidence>
<evidence type="ECO:0000313" key="7">
    <source>
        <dbReference type="EMBL" id="TVT18748.1"/>
    </source>
</evidence>
<dbReference type="InterPro" id="IPR050123">
    <property type="entry name" value="Prok_molybdopt-oxidoreductase"/>
</dbReference>
<keyword evidence="1" id="KW-0004">4Fe-4S</keyword>
<dbReference type="SMART" id="SM00926">
    <property type="entry name" value="Molybdop_Fe4S4"/>
    <property type="match status" value="1"/>
</dbReference>
<gene>
    <name evidence="7" type="ORF">FNH06_26520</name>
</gene>
<sequence>MARRDGITQPWGSRTPYGPGEDWPARVDSRLAEGVDPGEVDRWVRTAAVLHSNGDGLDLAVKDGRIVGVRGRTDDRVNRGRLDPKDLFGWQANHSADRLGTPLVRDNGRLVESTWDEAMGRIVPRSKELLAEQGPSALGFYTSGQLFAEEYYTLGAIARGAIGTNHLDGNTRLCTATAARR</sequence>
<evidence type="ECO:0000259" key="6">
    <source>
        <dbReference type="PROSITE" id="PS51669"/>
    </source>
</evidence>
<dbReference type="Gene3D" id="3.40.50.740">
    <property type="match status" value="1"/>
</dbReference>
<dbReference type="EMBL" id="VJZA01000056">
    <property type="protein sequence ID" value="TVT18748.1"/>
    <property type="molecule type" value="Genomic_DNA"/>
</dbReference>
<accession>A0A558A3B0</accession>
<keyword evidence="2" id="KW-0479">Metal-binding</keyword>
<dbReference type="InterPro" id="IPR006656">
    <property type="entry name" value="Mopterin_OxRdtase"/>
</dbReference>
<dbReference type="InterPro" id="IPR006963">
    <property type="entry name" value="Mopterin_OxRdtase_4Fe-4S_dom"/>
</dbReference>
<feature type="region of interest" description="Disordered" evidence="5">
    <location>
        <begin position="1"/>
        <end position="24"/>
    </location>
</feature>
<keyword evidence="3" id="KW-0408">Iron</keyword>
<dbReference type="Pfam" id="PF00384">
    <property type="entry name" value="Molybdopterin"/>
    <property type="match status" value="1"/>
</dbReference>
<evidence type="ECO:0000256" key="3">
    <source>
        <dbReference type="ARBA" id="ARBA00023004"/>
    </source>
</evidence>
<dbReference type="Gene3D" id="2.20.25.90">
    <property type="entry name" value="ADC-like domains"/>
    <property type="match status" value="1"/>
</dbReference>
<keyword evidence="8" id="KW-1185">Reference proteome</keyword>
<protein>
    <submittedName>
        <fullName evidence="7">Molybdopterin-dependent oxidoreductase</fullName>
    </submittedName>
</protein>
<dbReference type="GO" id="GO:0046872">
    <property type="term" value="F:metal ion binding"/>
    <property type="evidence" value="ECO:0007669"/>
    <property type="project" value="UniProtKB-KW"/>
</dbReference>
<dbReference type="AlphaFoldDB" id="A0A558A3B0"/>
<organism evidence="7 8">
    <name type="scientific">Amycolatopsis acidiphila</name>
    <dbReference type="NCBI Taxonomy" id="715473"/>
    <lineage>
        <taxon>Bacteria</taxon>
        <taxon>Bacillati</taxon>
        <taxon>Actinomycetota</taxon>
        <taxon>Actinomycetes</taxon>
        <taxon>Pseudonocardiales</taxon>
        <taxon>Pseudonocardiaceae</taxon>
        <taxon>Amycolatopsis</taxon>
    </lineage>
</organism>
<proteinExistence type="predicted"/>